<organism evidence="5 6">
    <name type="scientific">Marivivens donghaensis</name>
    <dbReference type="NCBI Taxonomy" id="1699413"/>
    <lineage>
        <taxon>Bacteria</taxon>
        <taxon>Pseudomonadati</taxon>
        <taxon>Pseudomonadota</taxon>
        <taxon>Alphaproteobacteria</taxon>
        <taxon>Rhodobacterales</taxon>
        <taxon>Paracoccaceae</taxon>
        <taxon>Marivivens group</taxon>
        <taxon>Marivivens</taxon>
    </lineage>
</organism>
<evidence type="ECO:0000256" key="3">
    <source>
        <dbReference type="ARBA" id="ARBA00023163"/>
    </source>
</evidence>
<evidence type="ECO:0000313" key="6">
    <source>
        <dbReference type="Proteomes" id="UP000709466"/>
    </source>
</evidence>
<dbReference type="SUPFAM" id="SSF46689">
    <property type="entry name" value="Homeodomain-like"/>
    <property type="match status" value="1"/>
</dbReference>
<dbReference type="EMBL" id="JAATOP010000001">
    <property type="protein sequence ID" value="NIY71240.1"/>
    <property type="molecule type" value="Genomic_DNA"/>
</dbReference>
<proteinExistence type="predicted"/>
<evidence type="ECO:0000256" key="1">
    <source>
        <dbReference type="ARBA" id="ARBA00023015"/>
    </source>
</evidence>
<dbReference type="Pfam" id="PF12833">
    <property type="entry name" value="HTH_18"/>
    <property type="match status" value="1"/>
</dbReference>
<dbReference type="InterPro" id="IPR018060">
    <property type="entry name" value="HTH_AraC"/>
</dbReference>
<dbReference type="SMART" id="SM00342">
    <property type="entry name" value="HTH_ARAC"/>
    <property type="match status" value="1"/>
</dbReference>
<protein>
    <submittedName>
        <fullName evidence="5">Helix-turn-helix domain-containing protein</fullName>
    </submittedName>
</protein>
<dbReference type="PROSITE" id="PS01124">
    <property type="entry name" value="HTH_ARAC_FAMILY_2"/>
    <property type="match status" value="1"/>
</dbReference>
<reference evidence="5 6" key="1">
    <citation type="submission" date="2020-03" db="EMBL/GenBank/DDBJ databases">
        <title>Bacterial isolates of synthetic phycosphere.</title>
        <authorList>
            <person name="Fu H."/>
            <person name="Moran M.A."/>
        </authorList>
    </citation>
    <scope>NUCLEOTIDE SEQUENCE [LARGE SCALE GENOMIC DNA]</scope>
    <source>
        <strain evidence="5 6">HF1</strain>
    </source>
</reference>
<accession>A0ABX0VTH8</accession>
<keyword evidence="3" id="KW-0804">Transcription</keyword>
<keyword evidence="2" id="KW-0238">DNA-binding</keyword>
<dbReference type="Proteomes" id="UP000709466">
    <property type="component" value="Unassembled WGS sequence"/>
</dbReference>
<comment type="caution">
    <text evidence="5">The sequence shown here is derived from an EMBL/GenBank/DDBJ whole genome shotgun (WGS) entry which is preliminary data.</text>
</comment>
<gene>
    <name evidence="5" type="ORF">HCZ30_02190</name>
</gene>
<dbReference type="PANTHER" id="PTHR47894:SF1">
    <property type="entry name" value="HTH-TYPE TRANSCRIPTIONAL REGULATOR VQSM"/>
    <property type="match status" value="1"/>
</dbReference>
<dbReference type="Gene3D" id="1.10.10.60">
    <property type="entry name" value="Homeodomain-like"/>
    <property type="match status" value="1"/>
</dbReference>
<dbReference type="InterPro" id="IPR020449">
    <property type="entry name" value="Tscrpt_reg_AraC-type_HTH"/>
</dbReference>
<feature type="domain" description="HTH araC/xylS-type" evidence="4">
    <location>
        <begin position="238"/>
        <end position="336"/>
    </location>
</feature>
<dbReference type="InterPro" id="IPR032687">
    <property type="entry name" value="AraC-type_N"/>
</dbReference>
<keyword evidence="6" id="KW-1185">Reference proteome</keyword>
<evidence type="ECO:0000259" key="4">
    <source>
        <dbReference type="PROSITE" id="PS01124"/>
    </source>
</evidence>
<name>A0ABX0VTH8_9RHOB</name>
<sequence length="342" mass="38393">MKQLTVATGLARTYVDYAHKQGADRAALVAEAGLVGVDLDDQDRRIPLETYKNLIRTAQRMTGDPAFVLHHAMDTEIEEISVVGLIVHSCRTMGESLMQLNRYGKLMVEVDVMDGGERFSTEFAPEGVWIIDNRPDPNSYIELTEGSFARFVSEFTREFPDKPFAKAMEFTYAPPSYAEEYALMRCPVTFNAARNAMLIDAAWLGQEFDEHIGYVFGLFTERADALMAELERRTTLRAKIEAALMPVLHKGDISVEAVASDMGMSRQTLYRRLRDEGVTFAELLDGLRCRMASDYLTARKVSINETAYLVGFSEASSFVRAFKRWTGQTPADYRKGATLGHS</sequence>
<keyword evidence="1" id="KW-0805">Transcription regulation</keyword>
<dbReference type="PRINTS" id="PR00032">
    <property type="entry name" value="HTHARAC"/>
</dbReference>
<evidence type="ECO:0000313" key="5">
    <source>
        <dbReference type="EMBL" id="NIY71240.1"/>
    </source>
</evidence>
<dbReference type="PANTHER" id="PTHR47894">
    <property type="entry name" value="HTH-TYPE TRANSCRIPTIONAL REGULATOR GADX"/>
    <property type="match status" value="1"/>
</dbReference>
<evidence type="ECO:0000256" key="2">
    <source>
        <dbReference type="ARBA" id="ARBA00023125"/>
    </source>
</evidence>
<dbReference type="InterPro" id="IPR009057">
    <property type="entry name" value="Homeodomain-like_sf"/>
</dbReference>
<dbReference type="Pfam" id="PF12625">
    <property type="entry name" value="Arabinose_bd"/>
    <property type="match status" value="1"/>
</dbReference>